<dbReference type="GeneID" id="109427479"/>
<dbReference type="PRINTS" id="PR00449">
    <property type="entry name" value="RASTRNSFRMNG"/>
</dbReference>
<dbReference type="PROSITE" id="PS51421">
    <property type="entry name" value="RAS"/>
    <property type="match status" value="1"/>
</dbReference>
<proteinExistence type="predicted"/>
<keyword evidence="4" id="KW-1185">Reference proteome</keyword>
<dbReference type="InterPro" id="IPR027417">
    <property type="entry name" value="P-loop_NTPase"/>
</dbReference>
<dbReference type="Proteomes" id="UP000069940">
    <property type="component" value="Unassembled WGS sequence"/>
</dbReference>
<dbReference type="NCBIfam" id="TIGR00231">
    <property type="entry name" value="small_GTP"/>
    <property type="match status" value="1"/>
</dbReference>
<dbReference type="SUPFAM" id="SSF52540">
    <property type="entry name" value="P-loop containing nucleoside triphosphate hydrolases"/>
    <property type="match status" value="1"/>
</dbReference>
<protein>
    <submittedName>
        <fullName evidence="3">Uncharacterized protein</fullName>
    </submittedName>
</protein>
<evidence type="ECO:0000256" key="1">
    <source>
        <dbReference type="ARBA" id="ARBA00022741"/>
    </source>
</evidence>
<dbReference type="SMART" id="SM00173">
    <property type="entry name" value="RAS"/>
    <property type="match status" value="1"/>
</dbReference>
<dbReference type="PANTHER" id="PTHR47977">
    <property type="entry name" value="RAS-RELATED PROTEIN RAB"/>
    <property type="match status" value="1"/>
</dbReference>
<dbReference type="PROSITE" id="PS51420">
    <property type="entry name" value="RHO"/>
    <property type="match status" value="1"/>
</dbReference>
<dbReference type="InterPro" id="IPR005225">
    <property type="entry name" value="Small_GTP-bd"/>
</dbReference>
<dbReference type="PROSITE" id="PS51419">
    <property type="entry name" value="RAB"/>
    <property type="match status" value="1"/>
</dbReference>
<dbReference type="Pfam" id="PF00071">
    <property type="entry name" value="Ras"/>
    <property type="match status" value="1"/>
</dbReference>
<dbReference type="EnsemblMetazoa" id="AALFPA23_005037.R6340">
    <property type="protein sequence ID" value="AALFPA23_005037.P6340"/>
    <property type="gene ID" value="AALFPA23_005037"/>
</dbReference>
<dbReference type="SMART" id="SM00176">
    <property type="entry name" value="RAN"/>
    <property type="match status" value="1"/>
</dbReference>
<reference evidence="4" key="1">
    <citation type="journal article" date="2015" name="Proc. Natl. Acad. Sci. U.S.A.">
        <title>Genome sequence of the Asian Tiger mosquito, Aedes albopictus, reveals insights into its biology, genetics, and evolution.</title>
        <authorList>
            <person name="Chen X.G."/>
            <person name="Jiang X."/>
            <person name="Gu J."/>
            <person name="Xu M."/>
            <person name="Wu Y."/>
            <person name="Deng Y."/>
            <person name="Zhang C."/>
            <person name="Bonizzoni M."/>
            <person name="Dermauw W."/>
            <person name="Vontas J."/>
            <person name="Armbruster P."/>
            <person name="Huang X."/>
            <person name="Yang Y."/>
            <person name="Zhang H."/>
            <person name="He W."/>
            <person name="Peng H."/>
            <person name="Liu Y."/>
            <person name="Wu K."/>
            <person name="Chen J."/>
            <person name="Lirakis M."/>
            <person name="Topalis P."/>
            <person name="Van Leeuwen T."/>
            <person name="Hall A.B."/>
            <person name="Jiang X."/>
            <person name="Thorpe C."/>
            <person name="Mueller R.L."/>
            <person name="Sun C."/>
            <person name="Waterhouse R.M."/>
            <person name="Yan G."/>
            <person name="Tu Z.J."/>
            <person name="Fang X."/>
            <person name="James A.A."/>
        </authorList>
    </citation>
    <scope>NUCLEOTIDE SEQUENCE [LARGE SCALE GENOMIC DNA]</scope>
    <source>
        <strain evidence="4">Foshan</strain>
    </source>
</reference>
<dbReference type="SMART" id="SM00174">
    <property type="entry name" value="RHO"/>
    <property type="match status" value="1"/>
</dbReference>
<dbReference type="RefSeq" id="XP_019558576.2">
    <property type="nucleotide sequence ID" value="XM_019703031.3"/>
</dbReference>
<evidence type="ECO:0000313" key="3">
    <source>
        <dbReference type="EnsemblMetazoa" id="AALFPA23_005037.P6340"/>
    </source>
</evidence>
<reference evidence="3" key="2">
    <citation type="submission" date="2025-05" db="UniProtKB">
        <authorList>
            <consortium name="EnsemblMetazoa"/>
        </authorList>
    </citation>
    <scope>IDENTIFICATION</scope>
    <source>
        <strain evidence="3">Foshan</strain>
    </source>
</reference>
<evidence type="ECO:0000313" key="4">
    <source>
        <dbReference type="Proteomes" id="UP000069940"/>
    </source>
</evidence>
<dbReference type="InterPro" id="IPR001806">
    <property type="entry name" value="Small_GTPase"/>
</dbReference>
<dbReference type="InterPro" id="IPR050227">
    <property type="entry name" value="Rab"/>
</dbReference>
<dbReference type="SMART" id="SM00175">
    <property type="entry name" value="RAB"/>
    <property type="match status" value="1"/>
</dbReference>
<dbReference type="Gene3D" id="3.40.50.300">
    <property type="entry name" value="P-loop containing nucleotide triphosphate hydrolases"/>
    <property type="match status" value="1"/>
</dbReference>
<evidence type="ECO:0000256" key="2">
    <source>
        <dbReference type="ARBA" id="ARBA00023134"/>
    </source>
</evidence>
<organism evidence="3 4">
    <name type="scientific">Aedes albopictus</name>
    <name type="common">Asian tiger mosquito</name>
    <name type="synonym">Stegomyia albopicta</name>
    <dbReference type="NCBI Taxonomy" id="7160"/>
    <lineage>
        <taxon>Eukaryota</taxon>
        <taxon>Metazoa</taxon>
        <taxon>Ecdysozoa</taxon>
        <taxon>Arthropoda</taxon>
        <taxon>Hexapoda</taxon>
        <taxon>Insecta</taxon>
        <taxon>Pterygota</taxon>
        <taxon>Neoptera</taxon>
        <taxon>Endopterygota</taxon>
        <taxon>Diptera</taxon>
        <taxon>Nematocera</taxon>
        <taxon>Culicoidea</taxon>
        <taxon>Culicidae</taxon>
        <taxon>Culicinae</taxon>
        <taxon>Aedini</taxon>
        <taxon>Aedes</taxon>
        <taxon>Stegomyia</taxon>
    </lineage>
</organism>
<keyword evidence="2" id="KW-0342">GTP-binding</keyword>
<sequence>MAQNADGKIQNIFKVLIIGDSGVGKSSLLLRYADNMFPVQHQITVGVDFKIRTITINGERIKLQIWDTAGQERFRLITNSYYRGAHGVVVMYDVTNMRSFQHVKRWLQEIEANCAGGEICKLLVGNKNDNPQRKRVPPKDAQALADMHGMEFIETSAKECYNVGKVFTTIAKLMLRQQMEEEGKEWIYKAEESIIVGGSDPRVEKLKNPGVCC</sequence>
<name>A0ABM1Y2E8_AEDAL</name>
<keyword evidence="1" id="KW-0547">Nucleotide-binding</keyword>
<accession>A0ABM1Y2E8</accession>